<organism evidence="1 2">
    <name type="scientific">Gracilariopsis chorda</name>
    <dbReference type="NCBI Taxonomy" id="448386"/>
    <lineage>
        <taxon>Eukaryota</taxon>
        <taxon>Rhodophyta</taxon>
        <taxon>Florideophyceae</taxon>
        <taxon>Rhodymeniophycidae</taxon>
        <taxon>Gracilariales</taxon>
        <taxon>Gracilariaceae</taxon>
        <taxon>Gracilariopsis</taxon>
    </lineage>
</organism>
<proteinExistence type="predicted"/>
<name>A0A2V3IFC0_9FLOR</name>
<reference evidence="1 2" key="1">
    <citation type="journal article" date="2018" name="Mol. Biol. Evol.">
        <title>Analysis of the draft genome of the red seaweed Gracilariopsis chorda provides insights into genome size evolution in Rhodophyta.</title>
        <authorList>
            <person name="Lee J."/>
            <person name="Yang E.C."/>
            <person name="Graf L."/>
            <person name="Yang J.H."/>
            <person name="Qiu H."/>
            <person name="Zel Zion U."/>
            <person name="Chan C.X."/>
            <person name="Stephens T.G."/>
            <person name="Weber A.P.M."/>
            <person name="Boo G.H."/>
            <person name="Boo S.M."/>
            <person name="Kim K.M."/>
            <person name="Shin Y."/>
            <person name="Jung M."/>
            <person name="Lee S.J."/>
            <person name="Yim H.S."/>
            <person name="Lee J.H."/>
            <person name="Bhattacharya D."/>
            <person name="Yoon H.S."/>
        </authorList>
    </citation>
    <scope>NUCLEOTIDE SEQUENCE [LARGE SCALE GENOMIC DNA]</scope>
    <source>
        <strain evidence="1 2">SKKU-2015</strain>
        <tissue evidence="1">Whole body</tissue>
    </source>
</reference>
<sequence>MVLRGITIEIHVARGRERRVGLGWTEGDVTDFGSWRIANTHRFVKQSMRLEAILEILRKRAIARQAKGYQNALPGPNGNRLLTVATSPQHHLHQKSSLSTNKRSPVLTITAASTATKERASSGSDCCIVGYSFLSNLSCSRREHGQPRPQLEAVLPCGFLILPKVALAFEERSISSTMTFGNYSYGLRMRWGRHKPPTDPKECLQHLESDSAFRSLLGPLKVPGHDISVLCIGNESLANAACLCYCFCVPLLCEDGFIRNRKAVVRRELAERLYWRFSSQVYNAKRTDCSAVLTIKPSSTPRGLKGSYQELLPGYSDTNFLQSLCTVVQRKFEDRFNSLSRTVTPDLYALWSLTSCITVELFADSLNESGVLPNYCSRDEGDDLFGSIGIWEDVEDTIEGAGGNPHFETQFLHRMLDEFDKGARGSKPYCRCVLLPLGKTHGILERTHRLSSKAIMLVKIPASCLSFKHQQGYFAFHSHPQKHGYQDLGIFIWRNREYLEKYPPPNDVELLYMSWIARACHGASRAVLLLPSFEKAFPKGLRDGCGKLSFFDVP</sequence>
<keyword evidence="2" id="KW-1185">Reference proteome</keyword>
<dbReference type="AlphaFoldDB" id="A0A2V3IFC0"/>
<evidence type="ECO:0000313" key="2">
    <source>
        <dbReference type="Proteomes" id="UP000247409"/>
    </source>
</evidence>
<protein>
    <submittedName>
        <fullName evidence="1">Uncharacterized protein</fullName>
    </submittedName>
</protein>
<gene>
    <name evidence="1" type="ORF">BWQ96_10415</name>
</gene>
<comment type="caution">
    <text evidence="1">The sequence shown here is derived from an EMBL/GenBank/DDBJ whole genome shotgun (WGS) entry which is preliminary data.</text>
</comment>
<dbReference type="Proteomes" id="UP000247409">
    <property type="component" value="Unassembled WGS sequence"/>
</dbReference>
<evidence type="ECO:0000313" key="1">
    <source>
        <dbReference type="EMBL" id="PXF39870.1"/>
    </source>
</evidence>
<accession>A0A2V3IFC0</accession>
<dbReference type="EMBL" id="NBIV01000413">
    <property type="protein sequence ID" value="PXF39870.1"/>
    <property type="molecule type" value="Genomic_DNA"/>
</dbReference>